<comment type="similarity">
    <text evidence="1">Belongs to the HEBP family.</text>
</comment>
<reference evidence="2 3" key="1">
    <citation type="submission" date="2023-10" db="EMBL/GenBank/DDBJ databases">
        <authorList>
            <person name="Maclean D."/>
            <person name="Macfadyen A."/>
        </authorList>
    </citation>
    <scope>NUCLEOTIDE SEQUENCE [LARGE SCALE GENOMIC DNA]</scope>
</reference>
<dbReference type="PANTHER" id="PTHR11220:SF58">
    <property type="entry name" value="SOUL HEME-BINDING FAMILY PROTEIN"/>
    <property type="match status" value="1"/>
</dbReference>
<proteinExistence type="inferred from homology"/>
<dbReference type="AlphaFoldDB" id="A0AAV1IL87"/>
<dbReference type="PANTHER" id="PTHR11220">
    <property type="entry name" value="HEME-BINDING PROTEIN-RELATED"/>
    <property type="match status" value="1"/>
</dbReference>
<evidence type="ECO:0000313" key="3">
    <source>
        <dbReference type="Proteomes" id="UP001314263"/>
    </source>
</evidence>
<dbReference type="SUPFAM" id="SSF55136">
    <property type="entry name" value="Probable bacterial effector-binding domain"/>
    <property type="match status" value="1"/>
</dbReference>
<dbReference type="Proteomes" id="UP001314263">
    <property type="component" value="Unassembled WGS sequence"/>
</dbReference>
<evidence type="ECO:0000256" key="1">
    <source>
        <dbReference type="ARBA" id="ARBA00009817"/>
    </source>
</evidence>
<gene>
    <name evidence="2" type="ORF">CVIRNUC_009923</name>
</gene>
<keyword evidence="3" id="KW-1185">Reference proteome</keyword>
<accession>A0AAV1IL87</accession>
<dbReference type="InterPro" id="IPR011256">
    <property type="entry name" value="Reg_factor_effector_dom_sf"/>
</dbReference>
<dbReference type="EMBL" id="CAUYUE010000015">
    <property type="protein sequence ID" value="CAK0786709.1"/>
    <property type="molecule type" value="Genomic_DNA"/>
</dbReference>
<dbReference type="InterPro" id="IPR006917">
    <property type="entry name" value="SOUL_heme-bd"/>
</dbReference>
<dbReference type="Pfam" id="PF04832">
    <property type="entry name" value="SOUL"/>
    <property type="match status" value="1"/>
</dbReference>
<organism evidence="2 3">
    <name type="scientific">Coccomyxa viridis</name>
    <dbReference type="NCBI Taxonomy" id="1274662"/>
    <lineage>
        <taxon>Eukaryota</taxon>
        <taxon>Viridiplantae</taxon>
        <taxon>Chlorophyta</taxon>
        <taxon>core chlorophytes</taxon>
        <taxon>Trebouxiophyceae</taxon>
        <taxon>Trebouxiophyceae incertae sedis</taxon>
        <taxon>Coccomyxaceae</taxon>
        <taxon>Coccomyxa</taxon>
    </lineage>
</organism>
<evidence type="ECO:0000313" key="2">
    <source>
        <dbReference type="EMBL" id="CAK0786709.1"/>
    </source>
</evidence>
<comment type="caution">
    <text evidence="2">The sequence shown here is derived from an EMBL/GenBank/DDBJ whole genome shotgun (WGS) entry which is preliminary data.</text>
</comment>
<name>A0AAV1IL87_9CHLO</name>
<protein>
    <recommendedName>
        <fullName evidence="4">SOUL heme-binding protein</fullName>
    </recommendedName>
</protein>
<evidence type="ECO:0008006" key="4">
    <source>
        <dbReference type="Google" id="ProtNLM"/>
    </source>
</evidence>
<dbReference type="Gene3D" id="3.20.80.10">
    <property type="entry name" value="Regulatory factor, effector binding domain"/>
    <property type="match status" value="1"/>
</dbReference>
<sequence>MSGSAWSVKPRSCYQLPTACLRHPNRQLKISLTFRPHSVVLRTSRHCIRAQVATDVDFPPYTIVSKGLHYDLRFYDVYKVVRMPYERRDEGYIGLGDYFDGENEVRLRLRQTQPVVMRFMPAGMKTMELYVGRDADGSPVDRAPQPLDRRLSIEAAGGEIAAVLRFEGSATREATESAVSKLRAALEQDGLGCDEDSAAFRLAQYGPLNSLSTRLNEVMVRVKM</sequence>